<dbReference type="InterPro" id="IPR000306">
    <property type="entry name" value="Znf_FYVE"/>
</dbReference>
<dbReference type="GO" id="GO:0071782">
    <property type="term" value="C:endoplasmic reticulum tubular network"/>
    <property type="evidence" value="ECO:0007669"/>
    <property type="project" value="TreeGrafter"/>
</dbReference>
<dbReference type="GO" id="GO:0045773">
    <property type="term" value="P:positive regulation of axon extension"/>
    <property type="evidence" value="ECO:0007669"/>
    <property type="project" value="TreeGrafter"/>
</dbReference>
<dbReference type="EMBL" id="JAFIRN010000018">
    <property type="protein sequence ID" value="KAG5831673.1"/>
    <property type="molecule type" value="Genomic_DNA"/>
</dbReference>
<evidence type="ECO:0000256" key="14">
    <source>
        <dbReference type="ARBA" id="ARBA00023273"/>
    </source>
</evidence>
<keyword evidence="12 18" id="KW-1133">Transmembrane helix</keyword>
<feature type="transmembrane region" description="Helical" evidence="18">
    <location>
        <begin position="219"/>
        <end position="239"/>
    </location>
</feature>
<evidence type="ECO:0000256" key="11">
    <source>
        <dbReference type="ARBA" id="ARBA00022833"/>
    </source>
</evidence>
<keyword evidence="11" id="KW-0862">Zinc</keyword>
<name>A0A9D3RIQ1_ANGAN</name>
<dbReference type="GO" id="GO:0005789">
    <property type="term" value="C:endoplasmic reticulum membrane"/>
    <property type="evidence" value="ECO:0007669"/>
    <property type="project" value="UniProtKB-SubCell"/>
</dbReference>
<evidence type="ECO:0000256" key="16">
    <source>
        <dbReference type="PROSITE-ProRule" id="PRU00091"/>
    </source>
</evidence>
<keyword evidence="10" id="KW-0256">Endoplasmic reticulum</keyword>
<keyword evidence="13 18" id="KW-0472">Membrane</keyword>
<dbReference type="GO" id="GO:0016192">
    <property type="term" value="P:vesicle-mediated transport"/>
    <property type="evidence" value="ECO:0007669"/>
    <property type="project" value="InterPro"/>
</dbReference>
<evidence type="ECO:0000313" key="20">
    <source>
        <dbReference type="EMBL" id="KAG5831673.1"/>
    </source>
</evidence>
<evidence type="ECO:0000256" key="17">
    <source>
        <dbReference type="SAM" id="MobiDB-lite"/>
    </source>
</evidence>
<evidence type="ECO:0000256" key="1">
    <source>
        <dbReference type="ARBA" id="ARBA00004195"/>
    </source>
</evidence>
<dbReference type="Gene3D" id="3.30.40.10">
    <property type="entry name" value="Zinc/RING finger domain, C3HC4 (zinc finger)"/>
    <property type="match status" value="1"/>
</dbReference>
<keyword evidence="7" id="KW-0479">Metal-binding</keyword>
<dbReference type="PANTHER" id="PTHR14543:SF1">
    <property type="entry name" value="PROTRUDIN"/>
    <property type="match status" value="1"/>
</dbReference>
<evidence type="ECO:0000256" key="2">
    <source>
        <dbReference type="ARBA" id="ARBA00004460"/>
    </source>
</evidence>
<evidence type="ECO:0000256" key="3">
    <source>
        <dbReference type="ARBA" id="ARBA00004477"/>
    </source>
</evidence>
<feature type="domain" description="FYVE-type" evidence="19">
    <location>
        <begin position="394"/>
        <end position="459"/>
    </location>
</feature>
<evidence type="ECO:0000259" key="19">
    <source>
        <dbReference type="PROSITE" id="PS50178"/>
    </source>
</evidence>
<keyword evidence="6 18" id="KW-0812">Transmembrane</keyword>
<gene>
    <name evidence="20" type="ORF">ANANG_G00306230</name>
</gene>
<dbReference type="SUPFAM" id="SSF57903">
    <property type="entry name" value="FYVE/PHD zinc finger"/>
    <property type="match status" value="1"/>
</dbReference>
<feature type="transmembrane region" description="Helical" evidence="18">
    <location>
        <begin position="140"/>
        <end position="158"/>
    </location>
</feature>
<organism evidence="20 21">
    <name type="scientific">Anguilla anguilla</name>
    <name type="common">European freshwater eel</name>
    <name type="synonym">Muraena anguilla</name>
    <dbReference type="NCBI Taxonomy" id="7936"/>
    <lineage>
        <taxon>Eukaryota</taxon>
        <taxon>Metazoa</taxon>
        <taxon>Chordata</taxon>
        <taxon>Craniata</taxon>
        <taxon>Vertebrata</taxon>
        <taxon>Euteleostomi</taxon>
        <taxon>Actinopterygii</taxon>
        <taxon>Neopterygii</taxon>
        <taxon>Teleostei</taxon>
        <taxon>Anguilliformes</taxon>
        <taxon>Anguillidae</taxon>
        <taxon>Anguilla</taxon>
    </lineage>
</organism>
<dbReference type="PROSITE" id="PS50178">
    <property type="entry name" value="ZF_FYVE"/>
    <property type="match status" value="1"/>
</dbReference>
<keyword evidence="5" id="KW-1003">Cell membrane</keyword>
<dbReference type="InterPro" id="IPR042405">
    <property type="entry name" value="Protrudin"/>
</dbReference>
<feature type="transmembrane region" description="Helical" evidence="18">
    <location>
        <begin position="115"/>
        <end position="134"/>
    </location>
</feature>
<feature type="region of interest" description="Disordered" evidence="17">
    <location>
        <begin position="382"/>
        <end position="401"/>
    </location>
</feature>
<dbReference type="GO" id="GO:0071787">
    <property type="term" value="P:endoplasmic reticulum tubular network formation"/>
    <property type="evidence" value="ECO:0007669"/>
    <property type="project" value="InterPro"/>
</dbReference>
<dbReference type="GO" id="GO:0048011">
    <property type="term" value="P:neurotrophin TRK receptor signaling pathway"/>
    <property type="evidence" value="ECO:0007669"/>
    <property type="project" value="TreeGrafter"/>
</dbReference>
<comment type="caution">
    <text evidence="20">The sequence shown here is derived from an EMBL/GenBank/DDBJ whole genome shotgun (WGS) entry which is preliminary data.</text>
</comment>
<dbReference type="InterPro" id="IPR017455">
    <property type="entry name" value="Znf_FYVE-rel"/>
</dbReference>
<dbReference type="Proteomes" id="UP001044222">
    <property type="component" value="Chromosome 18"/>
</dbReference>
<accession>A0A9D3RIQ1</accession>
<dbReference type="GO" id="GO:0008270">
    <property type="term" value="F:zinc ion binding"/>
    <property type="evidence" value="ECO:0007669"/>
    <property type="project" value="UniProtKB-KW"/>
</dbReference>
<dbReference type="InterPro" id="IPR013083">
    <property type="entry name" value="Znf_RING/FYVE/PHD"/>
</dbReference>
<evidence type="ECO:0000256" key="9">
    <source>
        <dbReference type="ARBA" id="ARBA00022771"/>
    </source>
</evidence>
<feature type="compositionally biased region" description="Basic residues" evidence="17">
    <location>
        <begin position="382"/>
        <end position="392"/>
    </location>
</feature>
<keyword evidence="9 16" id="KW-0863">Zinc-finger</keyword>
<evidence type="ECO:0000256" key="15">
    <source>
        <dbReference type="ARBA" id="ARBA00032025"/>
    </source>
</evidence>
<dbReference type="GO" id="GO:0072659">
    <property type="term" value="P:protein localization to plasma membrane"/>
    <property type="evidence" value="ECO:0007669"/>
    <property type="project" value="InterPro"/>
</dbReference>
<dbReference type="InterPro" id="IPR011011">
    <property type="entry name" value="Znf_FYVE_PHD"/>
</dbReference>
<comment type="subcellular location">
    <subcellularLocation>
        <location evidence="2">Cell projection</location>
        <location evidence="2">Growth cone membrane</location>
        <topology evidence="2">Multi-pass membrane protein</topology>
    </subcellularLocation>
    <subcellularLocation>
        <location evidence="3">Endoplasmic reticulum membrane</location>
        <topology evidence="3">Multi-pass membrane protein</topology>
    </subcellularLocation>
    <subcellularLocation>
        <location evidence="1">Recycling endosome membrane</location>
        <topology evidence="1">Multi-pass membrane protein</topology>
    </subcellularLocation>
</comment>
<evidence type="ECO:0000256" key="8">
    <source>
        <dbReference type="ARBA" id="ARBA00022753"/>
    </source>
</evidence>
<evidence type="ECO:0000256" key="13">
    <source>
        <dbReference type="ARBA" id="ARBA00023136"/>
    </source>
</evidence>
<evidence type="ECO:0000256" key="5">
    <source>
        <dbReference type="ARBA" id="ARBA00022475"/>
    </source>
</evidence>
<dbReference type="GO" id="GO:0031175">
    <property type="term" value="P:neuron projection development"/>
    <property type="evidence" value="ECO:0007669"/>
    <property type="project" value="TreeGrafter"/>
</dbReference>
<dbReference type="GO" id="GO:0055038">
    <property type="term" value="C:recycling endosome membrane"/>
    <property type="evidence" value="ECO:0007669"/>
    <property type="project" value="UniProtKB-SubCell"/>
</dbReference>
<dbReference type="PANTHER" id="PTHR14543">
    <property type="entry name" value="PROTRUDIN"/>
    <property type="match status" value="1"/>
</dbReference>
<evidence type="ECO:0000256" key="6">
    <source>
        <dbReference type="ARBA" id="ARBA00022692"/>
    </source>
</evidence>
<dbReference type="AlphaFoldDB" id="A0A9D3RIQ1"/>
<evidence type="ECO:0000256" key="4">
    <source>
        <dbReference type="ARBA" id="ARBA00015523"/>
    </source>
</evidence>
<keyword evidence="21" id="KW-1185">Reference proteome</keyword>
<evidence type="ECO:0000256" key="18">
    <source>
        <dbReference type="SAM" id="Phobius"/>
    </source>
</evidence>
<dbReference type="SMART" id="SM00064">
    <property type="entry name" value="FYVE"/>
    <property type="match status" value="1"/>
</dbReference>
<evidence type="ECO:0000256" key="12">
    <source>
        <dbReference type="ARBA" id="ARBA00022989"/>
    </source>
</evidence>
<evidence type="ECO:0000256" key="7">
    <source>
        <dbReference type="ARBA" id="ARBA00022723"/>
    </source>
</evidence>
<keyword evidence="14" id="KW-0966">Cell projection</keyword>
<evidence type="ECO:0000256" key="10">
    <source>
        <dbReference type="ARBA" id="ARBA00022824"/>
    </source>
</evidence>
<sequence length="462" mass="51993">MRLSLCILTRPTWCGLLPYVNHIVGRSLSKKFPAELTTSQEDLNTLADTRVARMPQSRVNSAPCLYTAHTSEEGSEMSENSEGLTFDLFNTVTTLRNLMAFLEPLNISFRLVKNLLGWKICSLLCGVLLNVLFLTLSEEAWLLLGLLCVFALAILGYLKQSPRRTATSLALRRQRPSSESMADQQELALEMKAFPQPALTLHCESAHSLLCWGSYSDSAMFYGALLAVLYLLYTAPGSYTLVVTNSALFLWKGELHRVVRNMIFWRRSPKTTEGHFENREKTAFLAMQLERLLLSDTLFPPLAQGWHAAKARHVGGRPQERERLAQAQNISWEDLDETDDLDAEYDFKDAIEDDDDDEDYGMPLIIRRGALVGEIPNLHQKGQKRARRRRLHSSSNSGNCSRCQTSFSVLKKKKNCSNCGSSFCTRCCCKVQRSCLDTAAPEDQNEIVLVCTLCSVSLTKQE</sequence>
<evidence type="ECO:0000313" key="21">
    <source>
        <dbReference type="Proteomes" id="UP001044222"/>
    </source>
</evidence>
<protein>
    <recommendedName>
        <fullName evidence="4">Protrudin</fullName>
    </recommendedName>
    <alternativeName>
        <fullName evidence="15">Zinc finger FYVE domain-containing protein 27</fullName>
    </alternativeName>
</protein>
<reference evidence="20" key="1">
    <citation type="submission" date="2021-01" db="EMBL/GenBank/DDBJ databases">
        <title>A chromosome-scale assembly of European eel, Anguilla anguilla.</title>
        <authorList>
            <person name="Henkel C."/>
            <person name="Jong-Raadsen S.A."/>
            <person name="Dufour S."/>
            <person name="Weltzien F.-A."/>
            <person name="Palstra A.P."/>
            <person name="Pelster B."/>
            <person name="Spaink H.P."/>
            <person name="Van Den Thillart G.E."/>
            <person name="Jansen H."/>
            <person name="Zahm M."/>
            <person name="Klopp C."/>
            <person name="Cedric C."/>
            <person name="Louis A."/>
            <person name="Berthelot C."/>
            <person name="Parey E."/>
            <person name="Roest Crollius H."/>
            <person name="Montfort J."/>
            <person name="Robinson-Rechavi M."/>
            <person name="Bucao C."/>
            <person name="Bouchez O."/>
            <person name="Gislard M."/>
            <person name="Lluch J."/>
            <person name="Milhes M."/>
            <person name="Lampietro C."/>
            <person name="Lopez Roques C."/>
            <person name="Donnadieu C."/>
            <person name="Braasch I."/>
            <person name="Desvignes T."/>
            <person name="Postlethwait J."/>
            <person name="Bobe J."/>
            <person name="Guiguen Y."/>
            <person name="Dirks R."/>
        </authorList>
    </citation>
    <scope>NUCLEOTIDE SEQUENCE</scope>
    <source>
        <strain evidence="20">Tag_6206</strain>
        <tissue evidence="20">Liver</tissue>
    </source>
</reference>
<dbReference type="GO" id="GO:0032584">
    <property type="term" value="C:growth cone membrane"/>
    <property type="evidence" value="ECO:0007669"/>
    <property type="project" value="UniProtKB-SubCell"/>
</dbReference>
<keyword evidence="8" id="KW-0967">Endosome</keyword>
<proteinExistence type="predicted"/>